<feature type="transmembrane region" description="Helical" evidence="6">
    <location>
        <begin position="397"/>
        <end position="420"/>
    </location>
</feature>
<feature type="transmembrane region" description="Helical" evidence="6">
    <location>
        <begin position="102"/>
        <end position="124"/>
    </location>
</feature>
<dbReference type="PROSITE" id="PS50850">
    <property type="entry name" value="MFS"/>
    <property type="match status" value="1"/>
</dbReference>
<protein>
    <submittedName>
        <fullName evidence="8">MFS transporter</fullName>
    </submittedName>
</protein>
<dbReference type="InterPro" id="IPR004752">
    <property type="entry name" value="AmpG_permease/AT-1"/>
</dbReference>
<keyword evidence="9" id="KW-1185">Reference proteome</keyword>
<evidence type="ECO:0000256" key="1">
    <source>
        <dbReference type="ARBA" id="ARBA00004141"/>
    </source>
</evidence>
<evidence type="ECO:0000256" key="3">
    <source>
        <dbReference type="ARBA" id="ARBA00022692"/>
    </source>
</evidence>
<dbReference type="GO" id="GO:0022857">
    <property type="term" value="F:transmembrane transporter activity"/>
    <property type="evidence" value="ECO:0007669"/>
    <property type="project" value="InterPro"/>
</dbReference>
<evidence type="ECO:0000259" key="7">
    <source>
        <dbReference type="PROSITE" id="PS50850"/>
    </source>
</evidence>
<feature type="transmembrane region" description="Helical" evidence="6">
    <location>
        <begin position="303"/>
        <end position="324"/>
    </location>
</feature>
<dbReference type="RefSeq" id="WP_021584163.1">
    <property type="nucleotide sequence ID" value="NZ_CP013195.1"/>
</dbReference>
<feature type="transmembrane region" description="Helical" evidence="6">
    <location>
        <begin position="12"/>
        <end position="33"/>
    </location>
</feature>
<dbReference type="KEGG" id="peo:AS203_11025"/>
<dbReference type="STRING" id="76123.AS203_11025"/>
<feature type="transmembrane region" description="Helical" evidence="6">
    <location>
        <begin position="365"/>
        <end position="385"/>
    </location>
</feature>
<proteinExistence type="predicted"/>
<evidence type="ECO:0000256" key="6">
    <source>
        <dbReference type="SAM" id="Phobius"/>
    </source>
</evidence>
<comment type="subcellular location">
    <subcellularLocation>
        <location evidence="1">Membrane</location>
        <topology evidence="1">Multi-pass membrane protein</topology>
    </subcellularLocation>
</comment>
<dbReference type="InterPro" id="IPR020846">
    <property type="entry name" value="MFS_dom"/>
</dbReference>
<accession>A0A0S2KML1</accession>
<dbReference type="eggNOG" id="COG2814">
    <property type="taxonomic scope" value="Bacteria"/>
</dbReference>
<gene>
    <name evidence="8" type="ORF">AS203_11025</name>
</gene>
<evidence type="ECO:0000313" key="8">
    <source>
        <dbReference type="EMBL" id="ALO49546.1"/>
    </source>
</evidence>
<feature type="transmembrane region" description="Helical" evidence="6">
    <location>
        <begin position="231"/>
        <end position="256"/>
    </location>
</feature>
<feature type="transmembrane region" description="Helical" evidence="6">
    <location>
        <begin position="330"/>
        <end position="353"/>
    </location>
</feature>
<keyword evidence="2" id="KW-0813">Transport</keyword>
<dbReference type="EMBL" id="CP013195">
    <property type="protein sequence ID" value="ALO49546.1"/>
    <property type="molecule type" value="Genomic_DNA"/>
</dbReference>
<feature type="transmembrane region" description="Helical" evidence="6">
    <location>
        <begin position="145"/>
        <end position="167"/>
    </location>
</feature>
<evidence type="ECO:0000256" key="4">
    <source>
        <dbReference type="ARBA" id="ARBA00022989"/>
    </source>
</evidence>
<evidence type="ECO:0000313" key="9">
    <source>
        <dbReference type="Proteomes" id="UP000056252"/>
    </source>
</evidence>
<dbReference type="SUPFAM" id="SSF103473">
    <property type="entry name" value="MFS general substrate transporter"/>
    <property type="match status" value="1"/>
</dbReference>
<feature type="domain" description="Major facilitator superfamily (MFS) profile" evidence="7">
    <location>
        <begin position="234"/>
        <end position="426"/>
    </location>
</feature>
<evidence type="ECO:0000256" key="5">
    <source>
        <dbReference type="ARBA" id="ARBA00023136"/>
    </source>
</evidence>
<dbReference type="InterPro" id="IPR011701">
    <property type="entry name" value="MFS"/>
</dbReference>
<name>A0A0S2KML1_9BACT</name>
<dbReference type="GO" id="GO:0016020">
    <property type="term" value="C:membrane"/>
    <property type="evidence" value="ECO:0007669"/>
    <property type="project" value="UniProtKB-SubCell"/>
</dbReference>
<dbReference type="OrthoDB" id="9787815at2"/>
<feature type="transmembrane region" description="Helical" evidence="6">
    <location>
        <begin position="276"/>
        <end position="296"/>
    </location>
</feature>
<reference evidence="9" key="1">
    <citation type="submission" date="2015-11" db="EMBL/GenBank/DDBJ databases">
        <authorList>
            <person name="Holder M.E."/>
            <person name="Ajami N.J."/>
            <person name="Petrosino J.F."/>
        </authorList>
    </citation>
    <scope>NUCLEOTIDE SEQUENCE [LARGE SCALE GENOMIC DNA]</scope>
    <source>
        <strain evidence="9">F0113</strain>
    </source>
</reference>
<dbReference type="Pfam" id="PF07690">
    <property type="entry name" value="MFS_1"/>
    <property type="match status" value="1"/>
</dbReference>
<dbReference type="PANTHER" id="PTHR12778:SF10">
    <property type="entry name" value="MAJOR FACILITATOR SUPERFAMILY DOMAIN-CONTAINING PROTEIN 3"/>
    <property type="match status" value="1"/>
</dbReference>
<feature type="transmembrane region" description="Helical" evidence="6">
    <location>
        <begin position="48"/>
        <end position="65"/>
    </location>
</feature>
<dbReference type="AlphaFoldDB" id="A0A0S2KML1"/>
<evidence type="ECO:0000256" key="2">
    <source>
        <dbReference type="ARBA" id="ARBA00022448"/>
    </source>
</evidence>
<keyword evidence="5 6" id="KW-0472">Membrane</keyword>
<keyword evidence="3 6" id="KW-0812">Transmembrane</keyword>
<sequence>MKQFSTTRRVSPIAWVPTLYFAMGMPFVVLNMVCSLMYKGLNVSDTEITFWTGLIMFPWTLKPLWSPFLEMYRTKKFFVVLTQMLTGVMFALLAFSLHLPSFFPITVGILAVIALSGATHDIAADGTYMSALTTDEQSKWIGWQGAFYNIAKIVATGGLVYLAGVFIDRFGVVNSWTIIMLIIGIIMLVLGCYHFFILPGGGKQLAENRSLKESLYELWTVFVDFFQKKHIVYYLFFIILYRFAEGFVMKIVPLFLKAPRADQGLGLGEREIGLCYGTFGAAAFVIGSILAGYYIAHRGLRKSLFSLALVFNLPFVAYTLLAFYQPQSLWLIGSGIVLEYFGYGFGFVGLTLFMMQQIAPGKHQMSHYAFASGIMNLGVMLPGMLSGAVSDALGYRHFFVFVLFCTIPALLITWFVPFTYDENNKQ</sequence>
<dbReference type="InterPro" id="IPR036259">
    <property type="entry name" value="MFS_trans_sf"/>
</dbReference>
<dbReference type="Proteomes" id="UP000056252">
    <property type="component" value="Chromosome"/>
</dbReference>
<organism evidence="8 9">
    <name type="scientific">Hoylesella enoeca</name>
    <dbReference type="NCBI Taxonomy" id="76123"/>
    <lineage>
        <taxon>Bacteria</taxon>
        <taxon>Pseudomonadati</taxon>
        <taxon>Bacteroidota</taxon>
        <taxon>Bacteroidia</taxon>
        <taxon>Bacteroidales</taxon>
        <taxon>Prevotellaceae</taxon>
        <taxon>Hoylesella</taxon>
    </lineage>
</organism>
<dbReference type="Gene3D" id="1.20.1250.20">
    <property type="entry name" value="MFS general substrate transporter like domains"/>
    <property type="match status" value="2"/>
</dbReference>
<feature type="transmembrane region" description="Helical" evidence="6">
    <location>
        <begin position="77"/>
        <end position="96"/>
    </location>
</feature>
<dbReference type="PANTHER" id="PTHR12778">
    <property type="entry name" value="SOLUTE CARRIER FAMILY 33 ACETYL-COA TRANSPORTER -RELATED"/>
    <property type="match status" value="1"/>
</dbReference>
<keyword evidence="4 6" id="KW-1133">Transmembrane helix</keyword>
<feature type="transmembrane region" description="Helical" evidence="6">
    <location>
        <begin position="173"/>
        <end position="196"/>
    </location>
</feature>